<evidence type="ECO:0000313" key="1">
    <source>
        <dbReference type="EMBL" id="ABT14300.1"/>
    </source>
</evidence>
<organismHost>
    <name type="scientific">Paramecium bursaria</name>
    <dbReference type="NCBI Taxonomy" id="74790"/>
</organismHost>
<accession>A7IVC6</accession>
<name>A7IVC6_PBCVM</name>
<dbReference type="Proteomes" id="UP000246715">
    <property type="component" value="Segment"/>
</dbReference>
<reference evidence="1 2" key="1">
    <citation type="journal article" date="2007" name="Virology">
        <title>Sequence and annotation of the 314-kb MT325 and the 321-kb FR483 viruses that infect Chlorella Pbi.</title>
        <authorList>
            <person name="Fitzgerald L.A."/>
            <person name="Graves M.V."/>
            <person name="Li X."/>
            <person name="Feldblyum T."/>
            <person name="Hartigan J."/>
            <person name="Van Etten J.L."/>
        </authorList>
    </citation>
    <scope>NUCLEOTIDE SEQUENCE [LARGE SCALE GENOMIC DNA]</scope>
    <source>
        <strain evidence="1 2">MT325</strain>
    </source>
</reference>
<gene>
    <name evidence="1" type="primary">m746L</name>
    <name evidence="1" type="ORF">MT325_m746L</name>
</gene>
<evidence type="ECO:0000313" key="2">
    <source>
        <dbReference type="Proteomes" id="UP000246715"/>
    </source>
</evidence>
<organism evidence="1 2">
    <name type="scientific">Paramecium bursaria Chlorella virus MT325</name>
    <name type="common">PBCV-MT325</name>
    <dbReference type="NCBI Taxonomy" id="346932"/>
    <lineage>
        <taxon>Viruses</taxon>
        <taxon>Varidnaviria</taxon>
        <taxon>Bamfordvirae</taxon>
        <taxon>Nucleocytoviricota</taxon>
        <taxon>Megaviricetes</taxon>
        <taxon>Algavirales</taxon>
        <taxon>Phycodnaviridae</taxon>
        <taxon>Chlorovirus</taxon>
        <taxon>Chlorovirus conductrix</taxon>
        <taxon>Paramecium bursaria Chlorella virus A1</taxon>
    </lineage>
</organism>
<dbReference type="EMBL" id="DQ491001">
    <property type="protein sequence ID" value="ABT14300.1"/>
    <property type="molecule type" value="Genomic_DNA"/>
</dbReference>
<protein>
    <submittedName>
        <fullName evidence="1">Uncharacterized protein m746L</fullName>
    </submittedName>
</protein>
<proteinExistence type="predicted"/>
<sequence>MWLVGSSSSRTSACSRMARVRASFIFQPPDREPTGRLRILSSKPLASSFWMISSGELMSITWLSDVRKSNTVLSEREESMSCSTYTVLTSDALGNPSS</sequence>